<dbReference type="PANTHER" id="PTHR30158">
    <property type="entry name" value="ACRA/E-RELATED COMPONENT OF DRUG EFFLUX TRANSPORTER"/>
    <property type="match status" value="1"/>
</dbReference>
<feature type="chain" id="PRO_5022230540" evidence="4">
    <location>
        <begin position="40"/>
        <end position="487"/>
    </location>
</feature>
<feature type="domain" description="Multidrug resistance protein MdtA-like alpha-helical hairpin" evidence="5">
    <location>
        <begin position="138"/>
        <end position="218"/>
    </location>
</feature>
<dbReference type="Pfam" id="PF25967">
    <property type="entry name" value="RND-MFP_C"/>
    <property type="match status" value="1"/>
</dbReference>
<proteinExistence type="inferred from homology"/>
<dbReference type="Gene3D" id="1.10.287.470">
    <property type="entry name" value="Helix hairpin bin"/>
    <property type="match status" value="3"/>
</dbReference>
<dbReference type="GO" id="GO:0046677">
    <property type="term" value="P:response to antibiotic"/>
    <property type="evidence" value="ECO:0007669"/>
    <property type="project" value="TreeGrafter"/>
</dbReference>
<dbReference type="Pfam" id="PF25876">
    <property type="entry name" value="HH_MFP_RND"/>
    <property type="match status" value="1"/>
</dbReference>
<keyword evidence="4" id="KW-0732">Signal</keyword>
<dbReference type="Gene3D" id="2.40.50.100">
    <property type="match status" value="2"/>
</dbReference>
<dbReference type="Pfam" id="PF25944">
    <property type="entry name" value="Beta-barrel_RND"/>
    <property type="match status" value="1"/>
</dbReference>
<name>A0A518GEW6_9BACT</name>
<dbReference type="InterPro" id="IPR058627">
    <property type="entry name" value="MdtA-like_C"/>
</dbReference>
<reference evidence="9 10" key="1">
    <citation type="submission" date="2019-02" db="EMBL/GenBank/DDBJ databases">
        <title>Deep-cultivation of Planctomycetes and their phenomic and genomic characterization uncovers novel biology.</title>
        <authorList>
            <person name="Wiegand S."/>
            <person name="Jogler M."/>
            <person name="Boedeker C."/>
            <person name="Pinto D."/>
            <person name="Vollmers J."/>
            <person name="Rivas-Marin E."/>
            <person name="Kohn T."/>
            <person name="Peeters S.H."/>
            <person name="Heuer A."/>
            <person name="Rast P."/>
            <person name="Oberbeckmann S."/>
            <person name="Bunk B."/>
            <person name="Jeske O."/>
            <person name="Meyerdierks A."/>
            <person name="Storesund J.E."/>
            <person name="Kallscheuer N."/>
            <person name="Luecker S."/>
            <person name="Lage O.M."/>
            <person name="Pohl T."/>
            <person name="Merkel B.J."/>
            <person name="Hornburger P."/>
            <person name="Mueller R.-W."/>
            <person name="Bruemmer F."/>
            <person name="Labrenz M."/>
            <person name="Spormann A.M."/>
            <person name="Op den Camp H."/>
            <person name="Overmann J."/>
            <person name="Amann R."/>
            <person name="Jetten M.S.M."/>
            <person name="Mascher T."/>
            <person name="Medema M.H."/>
            <person name="Devos D.P."/>
            <person name="Kaster A.-K."/>
            <person name="Ovreas L."/>
            <person name="Rohde M."/>
            <person name="Galperin M.Y."/>
            <person name="Jogler C."/>
        </authorList>
    </citation>
    <scope>NUCLEOTIDE SEQUENCE [LARGE SCALE GENOMIC DNA]</scope>
    <source>
        <strain evidence="9 10">Q31a</strain>
    </source>
</reference>
<dbReference type="EMBL" id="CP036298">
    <property type="protein sequence ID" value="QDV27133.1"/>
    <property type="molecule type" value="Genomic_DNA"/>
</dbReference>
<gene>
    <name evidence="9" type="primary">bepF_3</name>
    <name evidence="9" type="ORF">Q31a_55200</name>
</gene>
<feature type="signal peptide" evidence="4">
    <location>
        <begin position="1"/>
        <end position="39"/>
    </location>
</feature>
<dbReference type="GO" id="GO:0030313">
    <property type="term" value="C:cell envelope"/>
    <property type="evidence" value="ECO:0007669"/>
    <property type="project" value="UniProtKB-SubCell"/>
</dbReference>
<dbReference type="SUPFAM" id="SSF111369">
    <property type="entry name" value="HlyD-like secretion proteins"/>
    <property type="match status" value="2"/>
</dbReference>
<evidence type="ECO:0000256" key="1">
    <source>
        <dbReference type="ARBA" id="ARBA00004196"/>
    </source>
</evidence>
<evidence type="ECO:0000259" key="6">
    <source>
        <dbReference type="Pfam" id="PF25917"/>
    </source>
</evidence>
<evidence type="ECO:0000256" key="2">
    <source>
        <dbReference type="ARBA" id="ARBA00009477"/>
    </source>
</evidence>
<dbReference type="InterPro" id="IPR058626">
    <property type="entry name" value="MdtA-like_b-barrel"/>
</dbReference>
<organism evidence="9 10">
    <name type="scientific">Aureliella helgolandensis</name>
    <dbReference type="NCBI Taxonomy" id="2527968"/>
    <lineage>
        <taxon>Bacteria</taxon>
        <taxon>Pseudomonadati</taxon>
        <taxon>Planctomycetota</taxon>
        <taxon>Planctomycetia</taxon>
        <taxon>Pirellulales</taxon>
        <taxon>Pirellulaceae</taxon>
        <taxon>Aureliella</taxon>
    </lineage>
</organism>
<dbReference type="InterPro" id="IPR058625">
    <property type="entry name" value="MdtA-like_BSH"/>
</dbReference>
<accession>A0A518GEW6</accession>
<feature type="domain" description="Multidrug resistance protein MdtA-like beta-barrel" evidence="7">
    <location>
        <begin position="266"/>
        <end position="353"/>
    </location>
</feature>
<dbReference type="GO" id="GO:0005886">
    <property type="term" value="C:plasma membrane"/>
    <property type="evidence" value="ECO:0007669"/>
    <property type="project" value="TreeGrafter"/>
</dbReference>
<dbReference type="Pfam" id="PF25917">
    <property type="entry name" value="BSH_RND"/>
    <property type="match status" value="1"/>
</dbReference>
<evidence type="ECO:0000259" key="7">
    <source>
        <dbReference type="Pfam" id="PF25944"/>
    </source>
</evidence>
<evidence type="ECO:0000259" key="8">
    <source>
        <dbReference type="Pfam" id="PF25967"/>
    </source>
</evidence>
<dbReference type="KEGG" id="ahel:Q31a_55200"/>
<dbReference type="RefSeq" id="WP_197355653.1">
    <property type="nucleotide sequence ID" value="NZ_CP036298.1"/>
</dbReference>
<feature type="domain" description="Multidrug resistance protein MdtA-like barrel-sandwich hybrid" evidence="6">
    <location>
        <begin position="76"/>
        <end position="259"/>
    </location>
</feature>
<keyword evidence="10" id="KW-1185">Reference proteome</keyword>
<evidence type="ECO:0000256" key="3">
    <source>
        <dbReference type="SAM" id="Coils"/>
    </source>
</evidence>
<dbReference type="Gene3D" id="2.40.420.20">
    <property type="match status" value="1"/>
</dbReference>
<feature type="coiled-coil region" evidence="3">
    <location>
        <begin position="113"/>
        <end position="150"/>
    </location>
</feature>
<dbReference type="Proteomes" id="UP000318017">
    <property type="component" value="Chromosome"/>
</dbReference>
<dbReference type="GO" id="GO:0022857">
    <property type="term" value="F:transmembrane transporter activity"/>
    <property type="evidence" value="ECO:0007669"/>
    <property type="project" value="InterPro"/>
</dbReference>
<feature type="domain" description="Multidrug resistance protein MdtA-like C-terminal permuted SH3" evidence="8">
    <location>
        <begin position="361"/>
        <end position="420"/>
    </location>
</feature>
<dbReference type="PANTHER" id="PTHR30158:SF10">
    <property type="entry name" value="CATION EFFLUX PUMP"/>
    <property type="match status" value="1"/>
</dbReference>
<evidence type="ECO:0000256" key="4">
    <source>
        <dbReference type="SAM" id="SignalP"/>
    </source>
</evidence>
<keyword evidence="3" id="KW-0175">Coiled coil</keyword>
<dbReference type="InterPro" id="IPR058624">
    <property type="entry name" value="MdtA-like_HH"/>
</dbReference>
<dbReference type="AlphaFoldDB" id="A0A518GEW6"/>
<evidence type="ECO:0000313" key="9">
    <source>
        <dbReference type="EMBL" id="QDV27133.1"/>
    </source>
</evidence>
<dbReference type="InterPro" id="IPR006143">
    <property type="entry name" value="RND_pump_MFP"/>
</dbReference>
<comment type="subcellular location">
    <subcellularLocation>
        <location evidence="1">Cell envelope</location>
    </subcellularLocation>
</comment>
<comment type="similarity">
    <text evidence="2">Belongs to the membrane fusion protein (MFP) (TC 8.A.1) family.</text>
</comment>
<dbReference type="Gene3D" id="2.40.30.170">
    <property type="match status" value="1"/>
</dbReference>
<protein>
    <submittedName>
        <fullName evidence="9">Efflux pump periplasmic linker BepF</fullName>
    </submittedName>
</protein>
<evidence type="ECO:0000259" key="5">
    <source>
        <dbReference type="Pfam" id="PF25876"/>
    </source>
</evidence>
<evidence type="ECO:0000313" key="10">
    <source>
        <dbReference type="Proteomes" id="UP000318017"/>
    </source>
</evidence>
<sequence precursor="true">MSNFQYRAGCQRTLNSSAFRWLACAVCVLVGAMAGCRSAKEKPAAPPPAEIAVAHPLVVPIVEWDEYIGRLEPIDTVEVRSRVSGMLESTHFTDGQLVKQDDLLAIIDPREFVAEKHAAAARLEEANARLTETEALRKQADAELADATAQLALAGQLMERARQLAANNALSQEEFDVRESAQLQAKAAFEAANAKIESANAGIATAQAAIGTAKANLEAADLKISYTQILAPISGRISRRLVTEGNLISGGTAGATLLTTIVSVNPIHCYFDANEQDFLKYARLSREGKRESSRDVKNPVYMRLINESGFPHLGHMDFVDNRMDANTGTMRARAIFSNQDDTLTAGLFAEVRIPGSGRYEAVLIPDSAINSDQSERFVYLVSGENKVERRRIELGPMAKGLRVVRSGLVGTEQLVINGLQMIAEGAVVKPKVVGLSVSTGPEELPDDYQPVSEEDWLSHPISAAPLGAGNTEKAISVWPNHGQGAAR</sequence>
<dbReference type="NCBIfam" id="TIGR01730">
    <property type="entry name" value="RND_mfp"/>
    <property type="match status" value="1"/>
</dbReference>